<organism evidence="1 2">
    <name type="scientific">Mycena albidolilacea</name>
    <dbReference type="NCBI Taxonomy" id="1033008"/>
    <lineage>
        <taxon>Eukaryota</taxon>
        <taxon>Fungi</taxon>
        <taxon>Dikarya</taxon>
        <taxon>Basidiomycota</taxon>
        <taxon>Agaricomycotina</taxon>
        <taxon>Agaricomycetes</taxon>
        <taxon>Agaricomycetidae</taxon>
        <taxon>Agaricales</taxon>
        <taxon>Marasmiineae</taxon>
        <taxon>Mycenaceae</taxon>
        <taxon>Mycena</taxon>
    </lineage>
</organism>
<gene>
    <name evidence="1" type="ORF">DFH08DRAFT_491355</name>
</gene>
<sequence length="295" mass="33344">MEKPSATGETHSDSKTEEDYTITSLQLGIWRIFIPIKATGKLGLRRSLSLGLHTGSSVWWMKWSTAKSTLPLIRCFLLEIYRLDPGLNLLVFALGLAFAVEGTPMLYASSRLLRTVETGLATGRPDMNAILQAVVLRLGFTVLTSSIRWAQMRVIPILQSRVEAHFEEYMFRAKLRLDLPTSDIGASSPLTDKNNEVVLSPYLLWYHYQFLTGLFERVFNLGSQILFMMQQPRGGITLTLLSLVSHILSTQLRRMPWKLGFVAYASNLDYLRIRALNWLGSGQYREDVISGNLVL</sequence>
<name>A0AAD6Z4Y2_9AGAR</name>
<comment type="caution">
    <text evidence="1">The sequence shown here is derived from an EMBL/GenBank/DDBJ whole genome shotgun (WGS) entry which is preliminary data.</text>
</comment>
<dbReference type="Proteomes" id="UP001218218">
    <property type="component" value="Unassembled WGS sequence"/>
</dbReference>
<dbReference type="EMBL" id="JARIHO010000086">
    <property type="protein sequence ID" value="KAJ7307912.1"/>
    <property type="molecule type" value="Genomic_DNA"/>
</dbReference>
<proteinExistence type="predicted"/>
<evidence type="ECO:0000313" key="2">
    <source>
        <dbReference type="Proteomes" id="UP001218218"/>
    </source>
</evidence>
<evidence type="ECO:0000313" key="1">
    <source>
        <dbReference type="EMBL" id="KAJ7307912.1"/>
    </source>
</evidence>
<reference evidence="1" key="1">
    <citation type="submission" date="2023-03" db="EMBL/GenBank/DDBJ databases">
        <title>Massive genome expansion in bonnet fungi (Mycena s.s.) driven by repeated elements and novel gene families across ecological guilds.</title>
        <authorList>
            <consortium name="Lawrence Berkeley National Laboratory"/>
            <person name="Harder C.B."/>
            <person name="Miyauchi S."/>
            <person name="Viragh M."/>
            <person name="Kuo A."/>
            <person name="Thoen E."/>
            <person name="Andreopoulos B."/>
            <person name="Lu D."/>
            <person name="Skrede I."/>
            <person name="Drula E."/>
            <person name="Henrissat B."/>
            <person name="Morin E."/>
            <person name="Kohler A."/>
            <person name="Barry K."/>
            <person name="LaButti K."/>
            <person name="Morin E."/>
            <person name="Salamov A."/>
            <person name="Lipzen A."/>
            <person name="Mereny Z."/>
            <person name="Hegedus B."/>
            <person name="Baldrian P."/>
            <person name="Stursova M."/>
            <person name="Weitz H."/>
            <person name="Taylor A."/>
            <person name="Grigoriev I.V."/>
            <person name="Nagy L.G."/>
            <person name="Martin F."/>
            <person name="Kauserud H."/>
        </authorList>
    </citation>
    <scope>NUCLEOTIDE SEQUENCE</scope>
    <source>
        <strain evidence="1">CBHHK002</strain>
    </source>
</reference>
<protein>
    <submittedName>
        <fullName evidence="1">Uncharacterized protein</fullName>
    </submittedName>
</protein>
<accession>A0AAD6Z4Y2</accession>
<keyword evidence="2" id="KW-1185">Reference proteome</keyword>
<dbReference type="AlphaFoldDB" id="A0AAD6Z4Y2"/>